<accession>F0U4U6</accession>
<dbReference type="AlphaFoldDB" id="F0U4U6"/>
<dbReference type="Proteomes" id="UP000008142">
    <property type="component" value="Unassembled WGS sequence"/>
</dbReference>
<feature type="compositionally biased region" description="Low complexity" evidence="1">
    <location>
        <begin position="133"/>
        <end position="149"/>
    </location>
</feature>
<gene>
    <name evidence="2" type="ORF">HCEG_00562</name>
</gene>
<reference evidence="3" key="1">
    <citation type="submission" date="2008-07" db="EMBL/GenBank/DDBJ databases">
        <title>Annotation of Ajellomyces capsulatus strain H88.</title>
        <authorList>
            <person name="Champion M."/>
            <person name="Cuomo C."/>
            <person name="Ma L.-J."/>
            <person name="Henn M.R."/>
            <person name="Sil A."/>
            <person name="Goldman B."/>
            <person name="Young S.K."/>
            <person name="Kodira C.D."/>
            <person name="Zeng Q."/>
            <person name="Koehrsen M."/>
            <person name="Alvarado L."/>
            <person name="Berlin A."/>
            <person name="Borenstein D."/>
            <person name="Chen Z."/>
            <person name="Engels R."/>
            <person name="Freedman E."/>
            <person name="Gellesch M."/>
            <person name="Goldberg J."/>
            <person name="Griggs A."/>
            <person name="Gujja S."/>
            <person name="Heiman D."/>
            <person name="Hepburn T."/>
            <person name="Howarth C."/>
            <person name="Jen D."/>
            <person name="Larson L."/>
            <person name="Lewis B."/>
            <person name="Mehta T."/>
            <person name="Park D."/>
            <person name="Pearson M."/>
            <person name="Roberts A."/>
            <person name="Saif S."/>
            <person name="Shea T."/>
            <person name="Shenoy N."/>
            <person name="Sisk P."/>
            <person name="Stolte C."/>
            <person name="Sykes S."/>
            <person name="Walk T."/>
            <person name="White J."/>
            <person name="Yandava C."/>
            <person name="Klein B."/>
            <person name="McEwen J.G."/>
            <person name="Puccia R."/>
            <person name="Goldman G.H."/>
            <person name="Felipe M.S."/>
            <person name="Nino-Vega G."/>
            <person name="San-Blas G."/>
            <person name="Taylor J."/>
            <person name="Mendoza L."/>
            <person name="Galagan J."/>
            <person name="Nusbaum C."/>
            <person name="Birren B."/>
        </authorList>
    </citation>
    <scope>NUCLEOTIDE SEQUENCE [LARGE SCALE GENOMIC DNA]</scope>
    <source>
        <strain evidence="3">H88</strain>
    </source>
</reference>
<evidence type="ECO:0000256" key="1">
    <source>
        <dbReference type="SAM" id="MobiDB-lite"/>
    </source>
</evidence>
<proteinExistence type="predicted"/>
<dbReference type="OrthoDB" id="3250044at2759"/>
<evidence type="ECO:0000313" key="3">
    <source>
        <dbReference type="Proteomes" id="UP000008142"/>
    </source>
</evidence>
<dbReference type="OMA" id="ARWIVRC"/>
<protein>
    <recommendedName>
        <fullName evidence="4">Aminoglycoside phosphotransferase domain-containing protein</fullName>
    </recommendedName>
</protein>
<evidence type="ECO:0008006" key="4">
    <source>
        <dbReference type="Google" id="ProtNLM"/>
    </source>
</evidence>
<sequence>MRAIDTALGFLLCYSPPFIARWIVRCASQTYLIRLCNRVEKKKNAMPSPQARYSSAGLSLPYGYLFMEYIFRQTLEQLDATAGDNSVSKSLTNRVTKVVAHLQETEVEDVHLWPLHRDLCRRNIIAMDDENRPSANPSNPSNSNSISNSKCHTDCTDRKLCLVDWGHAALLPRVFKLQRRK</sequence>
<organism evidence="3">
    <name type="scientific">Ajellomyces capsulatus (strain H88)</name>
    <name type="common">Darling's disease fungus</name>
    <name type="synonym">Histoplasma capsulatum</name>
    <dbReference type="NCBI Taxonomy" id="544711"/>
    <lineage>
        <taxon>Eukaryota</taxon>
        <taxon>Fungi</taxon>
        <taxon>Dikarya</taxon>
        <taxon>Ascomycota</taxon>
        <taxon>Pezizomycotina</taxon>
        <taxon>Eurotiomycetes</taxon>
        <taxon>Eurotiomycetidae</taxon>
        <taxon>Onygenales</taxon>
        <taxon>Ajellomycetaceae</taxon>
        <taxon>Histoplasma</taxon>
    </lineage>
</organism>
<dbReference type="VEuPathDB" id="FungiDB:I7I53_07996"/>
<dbReference type="EMBL" id="DS990636">
    <property type="protein sequence ID" value="EGC41200.1"/>
    <property type="molecule type" value="Genomic_DNA"/>
</dbReference>
<dbReference type="SUPFAM" id="SSF56112">
    <property type="entry name" value="Protein kinase-like (PK-like)"/>
    <property type="match status" value="1"/>
</dbReference>
<name>F0U4U6_AJEC8</name>
<dbReference type="STRING" id="544711.F0U4U6"/>
<dbReference type="HOGENOM" id="CLU_1488610_0_0_1"/>
<dbReference type="InterPro" id="IPR011009">
    <property type="entry name" value="Kinase-like_dom_sf"/>
</dbReference>
<feature type="region of interest" description="Disordered" evidence="1">
    <location>
        <begin position="130"/>
        <end position="149"/>
    </location>
</feature>
<evidence type="ECO:0000313" key="2">
    <source>
        <dbReference type="EMBL" id="EGC41200.1"/>
    </source>
</evidence>